<dbReference type="InterPro" id="IPR056298">
    <property type="entry name" value="AlkZ-rel"/>
</dbReference>
<dbReference type="Proteomes" id="UP001589818">
    <property type="component" value="Unassembled WGS sequence"/>
</dbReference>
<dbReference type="Pfam" id="PF24741">
    <property type="entry name" value="AlkZ-rel"/>
    <property type="match status" value="1"/>
</dbReference>
<evidence type="ECO:0000313" key="2">
    <source>
        <dbReference type="Proteomes" id="UP001589818"/>
    </source>
</evidence>
<dbReference type="RefSeq" id="WP_204815634.1">
    <property type="nucleotide sequence ID" value="NZ_JANHOF010000001.1"/>
</dbReference>
<keyword evidence="2" id="KW-1185">Reference proteome</keyword>
<evidence type="ECO:0000313" key="1">
    <source>
        <dbReference type="EMBL" id="MFC0394505.1"/>
    </source>
</evidence>
<accession>A0ABV6JF10</accession>
<reference evidence="1 2" key="1">
    <citation type="submission" date="2024-09" db="EMBL/GenBank/DDBJ databases">
        <authorList>
            <person name="Sun Q."/>
            <person name="Mori K."/>
        </authorList>
    </citation>
    <scope>NUCLEOTIDE SEQUENCE [LARGE SCALE GENOMIC DNA]</scope>
    <source>
        <strain evidence="1 2">CCM 4839</strain>
    </source>
</reference>
<gene>
    <name evidence="1" type="ORF">ACFFJ8_24490</name>
</gene>
<dbReference type="EMBL" id="JBHLVF010000041">
    <property type="protein sequence ID" value="MFC0394505.1"/>
    <property type="molecule type" value="Genomic_DNA"/>
</dbReference>
<protein>
    <submittedName>
        <fullName evidence="1">Uncharacterized protein</fullName>
    </submittedName>
</protein>
<proteinExistence type="predicted"/>
<organism evidence="1 2">
    <name type="scientific">Paenibacillus mendelii</name>
    <dbReference type="NCBI Taxonomy" id="206163"/>
    <lineage>
        <taxon>Bacteria</taxon>
        <taxon>Bacillati</taxon>
        <taxon>Bacillota</taxon>
        <taxon>Bacilli</taxon>
        <taxon>Bacillales</taxon>
        <taxon>Paenibacillaceae</taxon>
        <taxon>Paenibacillus</taxon>
    </lineage>
</organism>
<comment type="caution">
    <text evidence="1">The sequence shown here is derived from an EMBL/GenBank/DDBJ whole genome shotgun (WGS) entry which is preliminary data.</text>
</comment>
<sequence>MKPIHYQEFVQLAEAYRILPFSDFVPEYPALTTAASHNDWHTGTDTDPWLWRLRIVQDGVAAYGKFFGSKLSFIHVDLFPVVKSILTSDRSAEERYQDGMMSATAYHMYKILMEQGNVDSRHLRMLSGLDSKEEKNRV</sequence>
<name>A0ABV6JF10_9BACL</name>